<dbReference type="GO" id="GO:0006355">
    <property type="term" value="P:regulation of DNA-templated transcription"/>
    <property type="evidence" value="ECO:0007669"/>
    <property type="project" value="InterPro"/>
</dbReference>
<dbReference type="GO" id="GO:0003677">
    <property type="term" value="F:DNA binding"/>
    <property type="evidence" value="ECO:0007669"/>
    <property type="project" value="UniProtKB-KW"/>
</dbReference>
<feature type="domain" description="HTH luxR-type" evidence="4">
    <location>
        <begin position="12"/>
        <end position="77"/>
    </location>
</feature>
<dbReference type="Proteomes" id="UP000215506">
    <property type="component" value="Unassembled WGS sequence"/>
</dbReference>
<evidence type="ECO:0000256" key="2">
    <source>
        <dbReference type="ARBA" id="ARBA00023125"/>
    </source>
</evidence>
<evidence type="ECO:0000256" key="3">
    <source>
        <dbReference type="ARBA" id="ARBA00023163"/>
    </source>
</evidence>
<evidence type="ECO:0000256" key="1">
    <source>
        <dbReference type="ARBA" id="ARBA00023015"/>
    </source>
</evidence>
<name>A0A231HDJ0_9NOCA</name>
<evidence type="ECO:0000313" key="5">
    <source>
        <dbReference type="EMBL" id="OXR46990.1"/>
    </source>
</evidence>
<proteinExistence type="predicted"/>
<gene>
    <name evidence="5" type="primary">malT_1</name>
    <name evidence="5" type="ORF">B7C42_00106</name>
</gene>
<dbReference type="InterPro" id="IPR036388">
    <property type="entry name" value="WH-like_DNA-bd_sf"/>
</dbReference>
<accession>A0A231HDJ0</accession>
<dbReference type="CDD" id="cd06170">
    <property type="entry name" value="LuxR_C_like"/>
    <property type="match status" value="1"/>
</dbReference>
<dbReference type="AlphaFoldDB" id="A0A231HDJ0"/>
<comment type="caution">
    <text evidence="5">The sequence shown here is derived from an EMBL/GenBank/DDBJ whole genome shotgun (WGS) entry which is preliminary data.</text>
</comment>
<organism evidence="5 6">
    <name type="scientific">Nocardia cerradoensis</name>
    <dbReference type="NCBI Taxonomy" id="85688"/>
    <lineage>
        <taxon>Bacteria</taxon>
        <taxon>Bacillati</taxon>
        <taxon>Actinomycetota</taxon>
        <taxon>Actinomycetes</taxon>
        <taxon>Mycobacteriales</taxon>
        <taxon>Nocardiaceae</taxon>
        <taxon>Nocardia</taxon>
    </lineage>
</organism>
<keyword evidence="2" id="KW-0238">DNA-binding</keyword>
<keyword evidence="6" id="KW-1185">Reference proteome</keyword>
<dbReference type="PRINTS" id="PR00038">
    <property type="entry name" value="HTHLUXR"/>
</dbReference>
<dbReference type="SUPFAM" id="SSF46894">
    <property type="entry name" value="C-terminal effector domain of the bipartite response regulators"/>
    <property type="match status" value="1"/>
</dbReference>
<dbReference type="Pfam" id="PF00196">
    <property type="entry name" value="GerE"/>
    <property type="match status" value="1"/>
</dbReference>
<keyword evidence="1" id="KW-0805">Transcription regulation</keyword>
<dbReference type="PANTHER" id="PTHR44688:SF16">
    <property type="entry name" value="DNA-BINDING TRANSCRIPTIONAL ACTIVATOR DEVR_DOSR"/>
    <property type="match status" value="1"/>
</dbReference>
<keyword evidence="3" id="KW-0804">Transcription</keyword>
<dbReference type="EMBL" id="NGAF01000001">
    <property type="protein sequence ID" value="OXR46990.1"/>
    <property type="molecule type" value="Genomic_DNA"/>
</dbReference>
<dbReference type="PROSITE" id="PS50043">
    <property type="entry name" value="HTH_LUXR_2"/>
    <property type="match status" value="1"/>
</dbReference>
<dbReference type="RefSeq" id="WP_338067183.1">
    <property type="nucleotide sequence ID" value="NZ_NGAF01000001.1"/>
</dbReference>
<evidence type="ECO:0000259" key="4">
    <source>
        <dbReference type="PROSITE" id="PS50043"/>
    </source>
</evidence>
<dbReference type="SMART" id="SM00421">
    <property type="entry name" value="HTH_LUXR"/>
    <property type="match status" value="1"/>
</dbReference>
<protein>
    <submittedName>
        <fullName evidence="5">HTH-type transcriptional regulator MalT</fullName>
    </submittedName>
</protein>
<dbReference type="InterPro" id="IPR000792">
    <property type="entry name" value="Tscrpt_reg_LuxR_C"/>
</dbReference>
<sequence length="86" mass="9240">MELAGPPPRADPGPVCDRLTVRQREVLALLLTGLSNAEIADRLVVSVSTVKCHVRAILRAGGAVNRAEAIARLSRSVAPRRYDNVL</sequence>
<dbReference type="PANTHER" id="PTHR44688">
    <property type="entry name" value="DNA-BINDING TRANSCRIPTIONAL ACTIVATOR DEVR_DOSR"/>
    <property type="match status" value="1"/>
</dbReference>
<reference evidence="5 6" key="1">
    <citation type="submission" date="2017-07" db="EMBL/GenBank/DDBJ databases">
        <title>First draft Genome Sequence of Nocardia cerradoensis isolated from human infection.</title>
        <authorList>
            <person name="Carrasco G."/>
        </authorList>
    </citation>
    <scope>NUCLEOTIDE SEQUENCE [LARGE SCALE GENOMIC DNA]</scope>
    <source>
        <strain evidence="5 6">CNM20130759</strain>
    </source>
</reference>
<dbReference type="InterPro" id="IPR016032">
    <property type="entry name" value="Sig_transdc_resp-reg_C-effctor"/>
</dbReference>
<dbReference type="Gene3D" id="1.10.10.10">
    <property type="entry name" value="Winged helix-like DNA-binding domain superfamily/Winged helix DNA-binding domain"/>
    <property type="match status" value="1"/>
</dbReference>
<evidence type="ECO:0000313" key="6">
    <source>
        <dbReference type="Proteomes" id="UP000215506"/>
    </source>
</evidence>